<dbReference type="GO" id="GO:0005096">
    <property type="term" value="F:GTPase activator activity"/>
    <property type="evidence" value="ECO:0007669"/>
    <property type="project" value="UniProtKB-KW"/>
</dbReference>
<evidence type="ECO:0000256" key="5">
    <source>
        <dbReference type="SAM" id="MobiDB-lite"/>
    </source>
</evidence>
<dbReference type="OrthoDB" id="295078at2759"/>
<dbReference type="Gene3D" id="1.10.10.750">
    <property type="entry name" value="Ypt/Rab-GAP domain of gyp1p, domain 1"/>
    <property type="match status" value="1"/>
</dbReference>
<dbReference type="PROSITE" id="PS50086">
    <property type="entry name" value="TBC_RABGAP"/>
    <property type="match status" value="1"/>
</dbReference>
<accession>A0A0L7R8G4</accession>
<evidence type="ECO:0000256" key="1">
    <source>
        <dbReference type="ARBA" id="ARBA00022468"/>
    </source>
</evidence>
<feature type="coiled-coil region" evidence="4">
    <location>
        <begin position="662"/>
        <end position="717"/>
    </location>
</feature>
<feature type="compositionally biased region" description="Polar residues" evidence="5">
    <location>
        <begin position="57"/>
        <end position="66"/>
    </location>
</feature>
<evidence type="ECO:0000256" key="4">
    <source>
        <dbReference type="SAM" id="Coils"/>
    </source>
</evidence>
<dbReference type="GO" id="GO:0031267">
    <property type="term" value="F:small GTPase binding"/>
    <property type="evidence" value="ECO:0007669"/>
    <property type="project" value="TreeGrafter"/>
</dbReference>
<organism evidence="7 8">
    <name type="scientific">Habropoda laboriosa</name>
    <dbReference type="NCBI Taxonomy" id="597456"/>
    <lineage>
        <taxon>Eukaryota</taxon>
        <taxon>Metazoa</taxon>
        <taxon>Ecdysozoa</taxon>
        <taxon>Arthropoda</taxon>
        <taxon>Hexapoda</taxon>
        <taxon>Insecta</taxon>
        <taxon>Pterygota</taxon>
        <taxon>Neoptera</taxon>
        <taxon>Endopterygota</taxon>
        <taxon>Hymenoptera</taxon>
        <taxon>Apocrita</taxon>
        <taxon>Aculeata</taxon>
        <taxon>Apoidea</taxon>
        <taxon>Anthophila</taxon>
        <taxon>Apidae</taxon>
        <taxon>Habropoda</taxon>
    </lineage>
</organism>
<dbReference type="SUPFAM" id="SSF47923">
    <property type="entry name" value="Ypt/Rab-GAP domain of gyp1p"/>
    <property type="match status" value="2"/>
</dbReference>
<name>A0A0L7R8G4_9HYME</name>
<dbReference type="EMBL" id="KQ414632">
    <property type="protein sequence ID" value="KOC67123.1"/>
    <property type="molecule type" value="Genomic_DNA"/>
</dbReference>
<dbReference type="PANTHER" id="PTHR47219">
    <property type="entry name" value="RAB GTPASE-ACTIVATING PROTEIN 1-LIKE"/>
    <property type="match status" value="1"/>
</dbReference>
<feature type="region of interest" description="Disordered" evidence="5">
    <location>
        <begin position="57"/>
        <end position="82"/>
    </location>
</feature>
<proteinExistence type="predicted"/>
<evidence type="ECO:0000313" key="8">
    <source>
        <dbReference type="Proteomes" id="UP000053825"/>
    </source>
</evidence>
<feature type="coiled-coil region" evidence="4">
    <location>
        <begin position="805"/>
        <end position="946"/>
    </location>
</feature>
<dbReference type="PANTHER" id="PTHR47219:SF22">
    <property type="entry name" value="RAB-GAP TBC DOMAIN-CONTAINING PROTEIN"/>
    <property type="match status" value="1"/>
</dbReference>
<feature type="domain" description="Rab-GAP TBC" evidence="6">
    <location>
        <begin position="304"/>
        <end position="490"/>
    </location>
</feature>
<sequence length="992" mass="113380">MVLRGLLAPAAARWTRNKTSKRGQEKQQAAGQLGLSRYGPQVMSVLCLCTTVHQTGQNNNQSSKILPSTPPISSEEERINSSKEIPTDELALLAKLEEANRGQEKQQAAGQLGLSRYGPQVMSVLCLCTTVHQTGQNNNQSSKILPSTPPISSEEERINSSKEIPTDELALLAKLEEANSVILCQTYQLSIDKKSFNLFSFLRSKQKNDVLLLCLYNQISHMLIESDAKSLNSLQSNHSRKGSDTSQVSVASGGSGGNGDAAPRRHNSADGEENTWTLWGHIVADWDFHWKKRKEFVKELVRQGIPHHFRGIVWQLLSGAHDSPVKKQFAEYIKATSACERIIRRDIARTYPEHDFFKEKDGLGQESLFNVMKAYSLHDREVGYCQGSGFIVGLLLMQQMPEEEAFAVLVALMQEYRLRDMFKPSMAELGVCMYQLEHLVADTHPELHAHFTAQGFHTSMYASSWFLTLFTTALSLPLACRIFDVFLSEGMEIIFKVALAMLHLGKEDLLSLDMEGMLKFFQKQLPGRAEKDPDGLMCLSYGMKINPKRMKKLEKDYTVLKMKEQEEMVELRRLRAENRLLRQRTELLEAESAELADRLVRGQVSRAEEEETAFVVQRELAALRHTHLETSHQLEQAHEELRSLSVLLEENVTSKQSSLDEILLKQEALSQKEEMIQCLQEELVRVRLHEAENDATIRELRARIQELEQDKKTLRESTPDNSVAHLQEELIAVKLREAEANLSLKDLRQRVVELSSTWQRHLQEHRSAQNQPASDSTPKKLLFWENRGHEVQKFEEDLMTTRIREMEALTEVKELRLKVMELETQVQVATNQLRRQDEGGKLLEEDLETALAREKELTAKLREQQHKYSDLESKMKDEAMMARIRDAEHAQQVAELTQKISLLELKNEEMHAEGELRNNLDDSERVRELQDKVAELKAEVMRLESWKQRWTGHGGQNVRSFSVDTESELDERDLRICLQDHINATAQNSPEV</sequence>
<dbReference type="Pfam" id="PF00566">
    <property type="entry name" value="RabGAP-TBC"/>
    <property type="match status" value="1"/>
</dbReference>
<dbReference type="STRING" id="597456.A0A0L7R8G4"/>
<dbReference type="SMART" id="SM00164">
    <property type="entry name" value="TBC"/>
    <property type="match status" value="1"/>
</dbReference>
<feature type="region of interest" description="Disordered" evidence="5">
    <location>
        <begin position="234"/>
        <end position="271"/>
    </location>
</feature>
<keyword evidence="2" id="KW-0597">Phosphoprotein</keyword>
<dbReference type="InterPro" id="IPR000195">
    <property type="entry name" value="Rab-GAP-TBC_dom"/>
</dbReference>
<reference evidence="7 8" key="1">
    <citation type="submission" date="2015-07" db="EMBL/GenBank/DDBJ databases">
        <title>The genome of Habropoda laboriosa.</title>
        <authorList>
            <person name="Pan H."/>
            <person name="Kapheim K."/>
        </authorList>
    </citation>
    <scope>NUCLEOTIDE SEQUENCE [LARGE SCALE GENOMIC DNA]</scope>
    <source>
        <strain evidence="7">0110345459</strain>
    </source>
</reference>
<dbReference type="FunFam" id="1.10.8.270:FF:000003">
    <property type="entry name" value="Ecotropic viral integration site 5"/>
    <property type="match status" value="1"/>
</dbReference>
<dbReference type="Gene3D" id="1.10.8.270">
    <property type="entry name" value="putative rabgap domain of human tbc1 domain family member 14 like domains"/>
    <property type="match status" value="1"/>
</dbReference>
<evidence type="ECO:0000259" key="6">
    <source>
        <dbReference type="PROSITE" id="PS50086"/>
    </source>
</evidence>
<dbReference type="FunFam" id="1.10.472.80:FF:000002">
    <property type="entry name" value="Ecotropic viral integration site 5"/>
    <property type="match status" value="1"/>
</dbReference>
<dbReference type="InterPro" id="IPR035969">
    <property type="entry name" value="Rab-GAP_TBC_sf"/>
</dbReference>
<dbReference type="Proteomes" id="UP000053825">
    <property type="component" value="Unassembled WGS sequence"/>
</dbReference>
<protein>
    <submittedName>
        <fullName evidence="7">TBC1 domain family member</fullName>
    </submittedName>
</protein>
<evidence type="ECO:0000313" key="7">
    <source>
        <dbReference type="EMBL" id="KOC67123.1"/>
    </source>
</evidence>
<dbReference type="FunFam" id="1.10.10.750:FF:000003">
    <property type="entry name" value="GTPase activating protein (Evi5)"/>
    <property type="match status" value="1"/>
</dbReference>
<dbReference type="AlphaFoldDB" id="A0A0L7R8G4"/>
<keyword evidence="3 4" id="KW-0175">Coiled coil</keyword>
<dbReference type="Gene3D" id="1.10.472.80">
    <property type="entry name" value="Ypt/Rab-GAP domain of gyp1p, domain 3"/>
    <property type="match status" value="1"/>
</dbReference>
<evidence type="ECO:0000256" key="3">
    <source>
        <dbReference type="ARBA" id="ARBA00023054"/>
    </source>
</evidence>
<keyword evidence="1" id="KW-0343">GTPase activation</keyword>
<dbReference type="InterPro" id="IPR050302">
    <property type="entry name" value="Rab_GAP_TBC_domain"/>
</dbReference>
<evidence type="ECO:0000256" key="2">
    <source>
        <dbReference type="ARBA" id="ARBA00022553"/>
    </source>
</evidence>
<feature type="region of interest" description="Disordered" evidence="5">
    <location>
        <begin position="137"/>
        <end position="160"/>
    </location>
</feature>
<feature type="coiled-coil region" evidence="4">
    <location>
        <begin position="564"/>
        <end position="598"/>
    </location>
</feature>
<keyword evidence="8" id="KW-1185">Reference proteome</keyword>
<gene>
    <name evidence="7" type="ORF">WH47_11780</name>
</gene>